<keyword evidence="5" id="KW-1185">Reference proteome</keyword>
<dbReference type="PANTHER" id="PTHR43464">
    <property type="entry name" value="METHYLTRANSFERASE"/>
    <property type="match status" value="1"/>
</dbReference>
<dbReference type="EMBL" id="VFPA01000003">
    <property type="protein sequence ID" value="TQM09951.1"/>
    <property type="molecule type" value="Genomic_DNA"/>
</dbReference>
<dbReference type="Pfam" id="PF13489">
    <property type="entry name" value="Methyltransf_23"/>
    <property type="match status" value="1"/>
</dbReference>
<protein>
    <submittedName>
        <fullName evidence="4">Methyltransferase family protein</fullName>
    </submittedName>
</protein>
<dbReference type="Gene3D" id="3.40.50.150">
    <property type="entry name" value="Vaccinia Virus protein VP39"/>
    <property type="match status" value="1"/>
</dbReference>
<reference evidence="4 5" key="1">
    <citation type="submission" date="2019-06" db="EMBL/GenBank/DDBJ databases">
        <title>Sequencing the genomes of 1000 actinobacteria strains.</title>
        <authorList>
            <person name="Klenk H.-P."/>
        </authorList>
    </citation>
    <scope>NUCLEOTIDE SEQUENCE [LARGE SCALE GENOMIC DNA]</scope>
    <source>
        <strain evidence="4 5">DSM 45301</strain>
    </source>
</reference>
<dbReference type="Proteomes" id="UP000315677">
    <property type="component" value="Unassembled WGS sequence"/>
</dbReference>
<proteinExistence type="predicted"/>
<evidence type="ECO:0000313" key="5">
    <source>
        <dbReference type="Proteomes" id="UP000315677"/>
    </source>
</evidence>
<evidence type="ECO:0000256" key="1">
    <source>
        <dbReference type="ARBA" id="ARBA00022603"/>
    </source>
</evidence>
<dbReference type="AlphaFoldDB" id="A0A543DKV6"/>
<evidence type="ECO:0000256" key="3">
    <source>
        <dbReference type="ARBA" id="ARBA00022691"/>
    </source>
</evidence>
<dbReference type="GO" id="GO:0032259">
    <property type="term" value="P:methylation"/>
    <property type="evidence" value="ECO:0007669"/>
    <property type="project" value="UniProtKB-KW"/>
</dbReference>
<dbReference type="SUPFAM" id="SSF53335">
    <property type="entry name" value="S-adenosyl-L-methionine-dependent methyltransferases"/>
    <property type="match status" value="1"/>
</dbReference>
<dbReference type="GO" id="GO:0008168">
    <property type="term" value="F:methyltransferase activity"/>
    <property type="evidence" value="ECO:0007669"/>
    <property type="project" value="UniProtKB-KW"/>
</dbReference>
<dbReference type="PANTHER" id="PTHR43464:SF19">
    <property type="entry name" value="UBIQUINONE BIOSYNTHESIS O-METHYLTRANSFERASE, MITOCHONDRIAL"/>
    <property type="match status" value="1"/>
</dbReference>
<gene>
    <name evidence="4" type="ORF">FB558_5729</name>
</gene>
<organism evidence="4 5">
    <name type="scientific">Pseudonocardia kunmingensis</name>
    <dbReference type="NCBI Taxonomy" id="630975"/>
    <lineage>
        <taxon>Bacteria</taxon>
        <taxon>Bacillati</taxon>
        <taxon>Actinomycetota</taxon>
        <taxon>Actinomycetes</taxon>
        <taxon>Pseudonocardiales</taxon>
        <taxon>Pseudonocardiaceae</taxon>
        <taxon>Pseudonocardia</taxon>
    </lineage>
</organism>
<name>A0A543DKV6_9PSEU</name>
<dbReference type="CDD" id="cd02440">
    <property type="entry name" value="AdoMet_MTases"/>
    <property type="match status" value="1"/>
</dbReference>
<evidence type="ECO:0000256" key="2">
    <source>
        <dbReference type="ARBA" id="ARBA00022679"/>
    </source>
</evidence>
<comment type="caution">
    <text evidence="4">The sequence shown here is derived from an EMBL/GenBank/DDBJ whole genome shotgun (WGS) entry which is preliminary data.</text>
</comment>
<keyword evidence="1 4" id="KW-0489">Methyltransferase</keyword>
<dbReference type="InterPro" id="IPR029063">
    <property type="entry name" value="SAM-dependent_MTases_sf"/>
</dbReference>
<evidence type="ECO:0000313" key="4">
    <source>
        <dbReference type="EMBL" id="TQM09951.1"/>
    </source>
</evidence>
<keyword evidence="3" id="KW-0949">S-adenosyl-L-methionine</keyword>
<dbReference type="RefSeq" id="WP_246106795.1">
    <property type="nucleotide sequence ID" value="NZ_VFPA01000003.1"/>
</dbReference>
<accession>A0A543DKV6</accession>
<keyword evidence="2 4" id="KW-0808">Transferase</keyword>
<sequence>MLRALQTVGVRRSDAALEEEAQRYWTESHQGRGSHWRSTSRFAEGELWTQIGLRHLGMLRRAARTLDAGPDLERVVEWGCGGGANAVQIAPLAREFVGVDVSVDSLEECARQVAARCDTPFRPVLVDVRDPESALRQIEGRCDVFLCVYVFELIPNPAYGERLLRIAHDTLAPGGLALVQIKYDTGSWRTRPRRLSYRFSPGNTTTYPIHTFWELAARCGFEPRYVELVPRDELDERYAYFVLVKPVAPAGPS</sequence>